<reference evidence="1 2" key="1">
    <citation type="submission" date="2022-05" db="EMBL/GenBank/DDBJ databases">
        <title>Streptomyces sp. nov. RY43-2 isolated from soil of a peat swamp forest.</title>
        <authorList>
            <person name="Kanchanasin P."/>
            <person name="Tanasupawat S."/>
            <person name="Phongsopitanun W."/>
        </authorList>
    </citation>
    <scope>NUCLEOTIDE SEQUENCE [LARGE SCALE GENOMIC DNA]</scope>
    <source>
        <strain evidence="1 2">RY43-2</strain>
    </source>
</reference>
<gene>
    <name evidence="1" type="ORF">NGF19_16740</name>
</gene>
<protein>
    <submittedName>
        <fullName evidence="1">Uncharacterized protein</fullName>
    </submittedName>
</protein>
<dbReference type="EMBL" id="JAMWMR010000013">
    <property type="protein sequence ID" value="MCN9242421.1"/>
    <property type="molecule type" value="Genomic_DNA"/>
</dbReference>
<accession>A0ABT0ZFS8</accession>
<keyword evidence="2" id="KW-1185">Reference proteome</keyword>
<proteinExistence type="predicted"/>
<evidence type="ECO:0000313" key="1">
    <source>
        <dbReference type="EMBL" id="MCN9242421.1"/>
    </source>
</evidence>
<organism evidence="1 2">
    <name type="scientific">Streptomyces macrolidinus</name>
    <dbReference type="NCBI Taxonomy" id="2952607"/>
    <lineage>
        <taxon>Bacteria</taxon>
        <taxon>Bacillati</taxon>
        <taxon>Actinomycetota</taxon>
        <taxon>Actinomycetes</taxon>
        <taxon>Kitasatosporales</taxon>
        <taxon>Streptomycetaceae</taxon>
        <taxon>Streptomyces</taxon>
    </lineage>
</organism>
<comment type="caution">
    <text evidence="1">The sequence shown here is derived from an EMBL/GenBank/DDBJ whole genome shotgun (WGS) entry which is preliminary data.</text>
</comment>
<sequence length="49" mass="5367">MVRSVRGVFIALLTSPLETRSRYGTRQIPTAERNAVAQAAVDTFLKAFG</sequence>
<name>A0ABT0ZFS8_9ACTN</name>
<dbReference type="Gene3D" id="1.10.357.10">
    <property type="entry name" value="Tetracycline Repressor, domain 2"/>
    <property type="match status" value="1"/>
</dbReference>
<evidence type="ECO:0000313" key="2">
    <source>
        <dbReference type="Proteomes" id="UP001523219"/>
    </source>
</evidence>
<dbReference type="RefSeq" id="WP_252425730.1">
    <property type="nucleotide sequence ID" value="NZ_JAMWMR010000013.1"/>
</dbReference>
<dbReference type="Proteomes" id="UP001523219">
    <property type="component" value="Unassembled WGS sequence"/>
</dbReference>